<sequence>MTKNKKSKRGGLTAIHVALVTVITSTPVFLPGAANDLIRKDLDLTTSDIGLVFTLYWIGSALGAYTSRRASNTSPVERLINLSLFITAFSLLLMYIYPSIGLWVGAALGGVAYGYSQPYTNFLIMRKCELKMQGFAFGLKQAAIPAATLLCSLTIPLLAGPIGWRNVFWVIAACALMYAILTALLTWNANTKKRAITKERELSINKHLLFLAIAGGCGAMIGNSLGGFLITSLTHGGLSMFMASMVAAAASITNIFVRIFAGIVTDRHPSSSTTILIQMFIVGVFGTGMLMLSLPLTQILGAILAYGGGWGWAGLLHYVTGKSYPGNEGQATAISQMGVSTGAAIGPLLFGYLFSNLGPNIAWLSMTIAGILACISITIANSAKPIIHQNEIVKRRNAI</sequence>
<dbReference type="RefSeq" id="WP_000164676.1">
    <property type="nucleotide sequence ID" value="NZ_CP013280.1"/>
</dbReference>
<feature type="transmembrane region" description="Helical" evidence="6">
    <location>
        <begin position="79"/>
        <end position="97"/>
    </location>
</feature>
<feature type="transmembrane region" description="Helical" evidence="6">
    <location>
        <begin position="236"/>
        <end position="261"/>
    </location>
</feature>
<keyword evidence="4 6" id="KW-1133">Transmembrane helix</keyword>
<feature type="transmembrane region" description="Helical" evidence="6">
    <location>
        <begin position="361"/>
        <end position="380"/>
    </location>
</feature>
<dbReference type="InterPro" id="IPR036259">
    <property type="entry name" value="MFS_trans_sf"/>
</dbReference>
<name>A0A160LL32_BACTI</name>
<dbReference type="CDD" id="cd06174">
    <property type="entry name" value="MFS"/>
    <property type="match status" value="1"/>
</dbReference>
<feature type="transmembrane region" description="Helical" evidence="6">
    <location>
        <begin position="168"/>
        <end position="187"/>
    </location>
</feature>
<dbReference type="Gene3D" id="1.20.1250.20">
    <property type="entry name" value="MFS general substrate transporter like domains"/>
    <property type="match status" value="2"/>
</dbReference>
<keyword evidence="3 6" id="KW-0812">Transmembrane</keyword>
<gene>
    <name evidence="7" type="ORF">ATN07_34190</name>
</gene>
<evidence type="ECO:0000256" key="4">
    <source>
        <dbReference type="ARBA" id="ARBA00022989"/>
    </source>
</evidence>
<keyword evidence="2" id="KW-0813">Transport</keyword>
<dbReference type="AlphaFoldDB" id="A0A160LL32"/>
<evidence type="ECO:0000313" key="7">
    <source>
        <dbReference type="EMBL" id="AND28758.1"/>
    </source>
</evidence>
<dbReference type="InterPro" id="IPR020846">
    <property type="entry name" value="MFS_dom"/>
</dbReference>
<geneLocation type="plasmid" evidence="7">
    <name>pAM65-52-5-100K</name>
</geneLocation>
<dbReference type="GO" id="GO:0005886">
    <property type="term" value="C:plasma membrane"/>
    <property type="evidence" value="ECO:0007669"/>
    <property type="project" value="UniProtKB-SubCell"/>
</dbReference>
<dbReference type="InterPro" id="IPR052952">
    <property type="entry name" value="MFS-Transporter"/>
</dbReference>
<feature type="transmembrane region" description="Helical" evidence="6">
    <location>
        <begin position="49"/>
        <end position="67"/>
    </location>
</feature>
<dbReference type="EMBL" id="CP013280">
    <property type="protein sequence ID" value="AND28758.1"/>
    <property type="molecule type" value="Genomic_DNA"/>
</dbReference>
<accession>A0A160LL32</accession>
<evidence type="ECO:0000256" key="2">
    <source>
        <dbReference type="ARBA" id="ARBA00022448"/>
    </source>
</evidence>
<evidence type="ECO:0000256" key="1">
    <source>
        <dbReference type="ARBA" id="ARBA00004651"/>
    </source>
</evidence>
<organism evidence="7">
    <name type="scientific">Bacillus thuringiensis subsp. israelensis</name>
    <dbReference type="NCBI Taxonomy" id="1430"/>
    <lineage>
        <taxon>Bacteria</taxon>
        <taxon>Bacillati</taxon>
        <taxon>Bacillota</taxon>
        <taxon>Bacilli</taxon>
        <taxon>Bacillales</taxon>
        <taxon>Bacillaceae</taxon>
        <taxon>Bacillus</taxon>
        <taxon>Bacillus cereus group</taxon>
    </lineage>
</organism>
<evidence type="ECO:0000256" key="6">
    <source>
        <dbReference type="SAM" id="Phobius"/>
    </source>
</evidence>
<keyword evidence="7" id="KW-0614">Plasmid</keyword>
<comment type="subcellular location">
    <subcellularLocation>
        <location evidence="1">Cell membrane</location>
        <topology evidence="1">Multi-pass membrane protein</topology>
    </subcellularLocation>
</comment>
<feature type="transmembrane region" description="Helical" evidence="6">
    <location>
        <begin position="12"/>
        <end position="29"/>
    </location>
</feature>
<feature type="transmembrane region" description="Helical" evidence="6">
    <location>
        <begin position="103"/>
        <end position="122"/>
    </location>
</feature>
<dbReference type="PANTHER" id="PTHR23527">
    <property type="entry name" value="BLL3282 PROTEIN"/>
    <property type="match status" value="1"/>
</dbReference>
<feature type="transmembrane region" description="Helical" evidence="6">
    <location>
        <begin position="142"/>
        <end position="162"/>
    </location>
</feature>
<evidence type="ECO:0000256" key="3">
    <source>
        <dbReference type="ARBA" id="ARBA00022692"/>
    </source>
</evidence>
<feature type="transmembrane region" description="Helical" evidence="6">
    <location>
        <begin position="208"/>
        <end position="230"/>
    </location>
</feature>
<dbReference type="PROSITE" id="PS50850">
    <property type="entry name" value="MFS"/>
    <property type="match status" value="1"/>
</dbReference>
<dbReference type="Pfam" id="PF07690">
    <property type="entry name" value="MFS_1"/>
    <property type="match status" value="1"/>
</dbReference>
<dbReference type="InterPro" id="IPR011701">
    <property type="entry name" value="MFS"/>
</dbReference>
<dbReference type="PANTHER" id="PTHR23527:SF1">
    <property type="entry name" value="BLL3282 PROTEIN"/>
    <property type="match status" value="1"/>
</dbReference>
<protein>
    <submittedName>
        <fullName evidence="7">MFS transporter</fullName>
    </submittedName>
</protein>
<proteinExistence type="predicted"/>
<keyword evidence="5 6" id="KW-0472">Membrane</keyword>
<feature type="transmembrane region" description="Helical" evidence="6">
    <location>
        <begin position="299"/>
        <end position="319"/>
    </location>
</feature>
<evidence type="ECO:0000256" key="5">
    <source>
        <dbReference type="ARBA" id="ARBA00023136"/>
    </source>
</evidence>
<dbReference type="SUPFAM" id="SSF103473">
    <property type="entry name" value="MFS general substrate transporter"/>
    <property type="match status" value="1"/>
</dbReference>
<dbReference type="GO" id="GO:0022857">
    <property type="term" value="F:transmembrane transporter activity"/>
    <property type="evidence" value="ECO:0007669"/>
    <property type="project" value="InterPro"/>
</dbReference>
<feature type="transmembrane region" description="Helical" evidence="6">
    <location>
        <begin position="273"/>
        <end position="293"/>
    </location>
</feature>
<reference evidence="7" key="1">
    <citation type="journal article" date="2017" name="Res. Microbiol.">
        <title>Comparative genomics of extrachromosomal elements in Bacillus thuringiensis subsp. israelensis.</title>
        <authorList>
            <person name="Bolotin A."/>
            <person name="Gillis A."/>
            <person name="Sanchis V."/>
            <person name="Nielsen-LeRoux C."/>
            <person name="Mahillon J."/>
            <person name="Lereclus D."/>
            <person name="Sorokin A."/>
        </authorList>
    </citation>
    <scope>NUCLEOTIDE SEQUENCE</scope>
    <source>
        <strain evidence="7">AM65-52</strain>
        <plasmid evidence="7">pAM65-52-5-100K</plasmid>
    </source>
</reference>
<feature type="transmembrane region" description="Helical" evidence="6">
    <location>
        <begin position="331"/>
        <end position="355"/>
    </location>
</feature>